<dbReference type="InterPro" id="IPR012132">
    <property type="entry name" value="GMC_OxRdtase"/>
</dbReference>
<evidence type="ECO:0000313" key="9">
    <source>
        <dbReference type="Proteomes" id="UP001635816"/>
    </source>
</evidence>
<evidence type="ECO:0000256" key="2">
    <source>
        <dbReference type="ARBA" id="ARBA00010790"/>
    </source>
</evidence>
<reference evidence="8 9" key="1">
    <citation type="submission" date="2024-12" db="EMBL/GenBank/DDBJ databases">
        <title>The coexistence of Mycolicibacterium septicum and Mycolicibacterium nivoides in clinical samples.</title>
        <authorList>
            <person name="Wang C."/>
            <person name="Feng Y."/>
            <person name="Zong Z."/>
        </authorList>
    </citation>
    <scope>NUCLEOTIDE SEQUENCE [LARGE SCALE GENOMIC DNA]</scope>
    <source>
        <strain evidence="8 9">120309</strain>
    </source>
</reference>
<keyword evidence="9" id="KW-1185">Reference proteome</keyword>
<dbReference type="Proteomes" id="UP001635816">
    <property type="component" value="Unassembled WGS sequence"/>
</dbReference>
<name>A0ABW9L3U0_9MYCO</name>
<evidence type="ECO:0000256" key="5">
    <source>
        <dbReference type="RuleBase" id="RU003968"/>
    </source>
</evidence>
<dbReference type="PIRSF" id="PIRSF000137">
    <property type="entry name" value="Alcohol_oxidase"/>
    <property type="match status" value="1"/>
</dbReference>
<protein>
    <submittedName>
        <fullName evidence="8">GMC family oxidoreductase</fullName>
    </submittedName>
</protein>
<keyword evidence="3 5" id="KW-0285">Flavoprotein</keyword>
<evidence type="ECO:0000259" key="7">
    <source>
        <dbReference type="PROSITE" id="PS00624"/>
    </source>
</evidence>
<proteinExistence type="inferred from homology"/>
<dbReference type="SUPFAM" id="SSF54373">
    <property type="entry name" value="FAD-linked reductases, C-terminal domain"/>
    <property type="match status" value="1"/>
</dbReference>
<evidence type="ECO:0000313" key="8">
    <source>
        <dbReference type="EMBL" id="MFN6541974.1"/>
    </source>
</evidence>
<comment type="similarity">
    <text evidence="2 5">Belongs to the GMC oxidoreductase family.</text>
</comment>
<comment type="caution">
    <text evidence="8">The sequence shown here is derived from an EMBL/GenBank/DDBJ whole genome shotgun (WGS) entry which is preliminary data.</text>
</comment>
<evidence type="ECO:0000256" key="1">
    <source>
        <dbReference type="ARBA" id="ARBA00001974"/>
    </source>
</evidence>
<dbReference type="Gene3D" id="3.50.50.60">
    <property type="entry name" value="FAD/NAD(P)-binding domain"/>
    <property type="match status" value="1"/>
</dbReference>
<dbReference type="InterPro" id="IPR036188">
    <property type="entry name" value="FAD/NAD-bd_sf"/>
</dbReference>
<dbReference type="Pfam" id="PF05199">
    <property type="entry name" value="GMC_oxred_C"/>
    <property type="match status" value="1"/>
</dbReference>
<comment type="cofactor">
    <cofactor evidence="1">
        <name>FAD</name>
        <dbReference type="ChEBI" id="CHEBI:57692"/>
    </cofactor>
</comment>
<dbReference type="PROSITE" id="PS00623">
    <property type="entry name" value="GMC_OXRED_1"/>
    <property type="match status" value="1"/>
</dbReference>
<gene>
    <name evidence="8" type="ORF">ACK4CT_02165</name>
</gene>
<evidence type="ECO:0000259" key="6">
    <source>
        <dbReference type="PROSITE" id="PS00623"/>
    </source>
</evidence>
<dbReference type="SUPFAM" id="SSF51905">
    <property type="entry name" value="FAD/NAD(P)-binding domain"/>
    <property type="match status" value="1"/>
</dbReference>
<feature type="domain" description="Glucose-methanol-choline oxidoreductase N-terminal" evidence="7">
    <location>
        <begin position="308"/>
        <end position="322"/>
    </location>
</feature>
<dbReference type="PROSITE" id="PS00624">
    <property type="entry name" value="GMC_OXRED_2"/>
    <property type="match status" value="1"/>
</dbReference>
<evidence type="ECO:0000256" key="3">
    <source>
        <dbReference type="ARBA" id="ARBA00022630"/>
    </source>
</evidence>
<dbReference type="PANTHER" id="PTHR11552:SF147">
    <property type="entry name" value="CHOLINE DEHYDROGENASE, MITOCHONDRIAL"/>
    <property type="match status" value="1"/>
</dbReference>
<organism evidence="8 9">
    <name type="scientific">Mycolicibacterium nivoides</name>
    <dbReference type="NCBI Taxonomy" id="2487344"/>
    <lineage>
        <taxon>Bacteria</taxon>
        <taxon>Bacillati</taxon>
        <taxon>Actinomycetota</taxon>
        <taxon>Actinomycetes</taxon>
        <taxon>Mycobacteriales</taxon>
        <taxon>Mycobacteriaceae</taxon>
        <taxon>Mycolicibacterium</taxon>
    </lineage>
</organism>
<dbReference type="InterPro" id="IPR007867">
    <property type="entry name" value="GMC_OxRtase_C"/>
</dbReference>
<sequence length="586" mass="62335">MALYRKVSGLDAMRDLDALRSVHNSETEIYAGPRKVWGMNRAPVIKGSAGLESADYVVVGSGSAGAIVARRLADTGAAVILIESGRQRRGPLVTVPGMCGAIHAVTSLQRRVTWPAYSVPQRHMKGRTLPQSHGRILGGGSAINGMAFVRGNRQNYDEWAASGAKGWTFSEVLPSFRRLESFEDGPSELRGGYGPIAVERATGLASITESYMVALAETAGVGMNDDYNGSQQTGVAPLQQSISAGRRVGTDRGYLSDPPPNLRVLTDVTATRVVMEAGRATGVELVEGRNRRPIGSARASREVILSAGSLGSPRLLMLSGIGHAHHLREHGIKVIVDLPVGDNLHDHLFVPMSYQARGGRSASPLSFAGAAVRECVRPRSTYLAHTLFEAVAFLDSGVGAGRDVPDLQMFILPMSYPENQDSPGLHLAAESSSSLTLMPTMIYPESRGSVRLASTDPFAAPLIDPNYLAEPRDVATLVAGMELVRETLPHRAIAREIDREVLPGSNRTGADLADFVRRNASGVYHPVGTCRMGTDERAVVDPALRVRGAEGLRVVDASIMPSIVGGNTNAAAMMIGERAAELIIGG</sequence>
<keyword evidence="4 5" id="KW-0274">FAD</keyword>
<accession>A0ABW9L3U0</accession>
<dbReference type="Pfam" id="PF00732">
    <property type="entry name" value="GMC_oxred_N"/>
    <property type="match status" value="1"/>
</dbReference>
<dbReference type="Gene3D" id="3.30.560.10">
    <property type="entry name" value="Glucose Oxidase, domain 3"/>
    <property type="match status" value="1"/>
</dbReference>
<dbReference type="RefSeq" id="WP_409542498.1">
    <property type="nucleotide sequence ID" value="NZ_JBKBDD010000001.1"/>
</dbReference>
<dbReference type="InterPro" id="IPR000172">
    <property type="entry name" value="GMC_OxRdtase_N"/>
</dbReference>
<dbReference type="EMBL" id="JBKBDD010000001">
    <property type="protein sequence ID" value="MFN6541974.1"/>
    <property type="molecule type" value="Genomic_DNA"/>
</dbReference>
<feature type="domain" description="Glucose-methanol-choline oxidoreductase N-terminal" evidence="6">
    <location>
        <begin position="134"/>
        <end position="157"/>
    </location>
</feature>
<dbReference type="PANTHER" id="PTHR11552">
    <property type="entry name" value="GLUCOSE-METHANOL-CHOLINE GMC OXIDOREDUCTASE"/>
    <property type="match status" value="1"/>
</dbReference>
<evidence type="ECO:0000256" key="4">
    <source>
        <dbReference type="ARBA" id="ARBA00022827"/>
    </source>
</evidence>